<feature type="region of interest" description="Disordered" evidence="1">
    <location>
        <begin position="1"/>
        <end position="122"/>
    </location>
</feature>
<accession>A0A2S5IVA8</accession>
<feature type="compositionally biased region" description="Polar residues" evidence="1">
    <location>
        <begin position="1"/>
        <end position="12"/>
    </location>
</feature>
<reference evidence="2 3" key="1">
    <citation type="journal article" date="2014" name="Int. J. Syst. Evol. Microbiol.">
        <title>Arthrobacter pityocampae sp. nov., isolated from Thaumetopoea pityocampa (Lep., Thaumetopoeidae).</title>
        <authorList>
            <person name="Ince I.A."/>
            <person name="Demirbag Z."/>
            <person name="Kati H."/>
        </authorList>
    </citation>
    <scope>NUCLEOTIDE SEQUENCE [LARGE SCALE GENOMIC DNA]</scope>
    <source>
        <strain evidence="2 3">Tp2</strain>
    </source>
</reference>
<evidence type="ECO:0000256" key="1">
    <source>
        <dbReference type="SAM" id="MobiDB-lite"/>
    </source>
</evidence>
<comment type="caution">
    <text evidence="2">The sequence shown here is derived from an EMBL/GenBank/DDBJ whole genome shotgun (WGS) entry which is preliminary data.</text>
</comment>
<keyword evidence="3" id="KW-1185">Reference proteome</keyword>
<proteinExistence type="predicted"/>
<gene>
    <name evidence="2" type="ORF">C4K88_12120</name>
</gene>
<sequence>MKGSIMTENSNEGHIVNPNKGDGSTSDPNWHGDAGDQGNDLRFAEEQALINEQAEGGSTEATRGTDAGDAEHEGHYTSAEPAGESGGYTSAENPAEEGEYTDKDRPLIDPPHTEGEYTDRDR</sequence>
<name>A0A2S5IVA8_9MICC</name>
<dbReference type="AlphaFoldDB" id="A0A2S5IVA8"/>
<evidence type="ECO:0000313" key="2">
    <source>
        <dbReference type="EMBL" id="PPB48489.1"/>
    </source>
</evidence>
<evidence type="ECO:0000313" key="3">
    <source>
        <dbReference type="Proteomes" id="UP000239297"/>
    </source>
</evidence>
<protein>
    <submittedName>
        <fullName evidence="2">Uncharacterized protein</fullName>
    </submittedName>
</protein>
<dbReference type="Proteomes" id="UP000239297">
    <property type="component" value="Unassembled WGS sequence"/>
</dbReference>
<organism evidence="2 3">
    <name type="scientific">Arthrobacter pityocampae</name>
    <dbReference type="NCBI Taxonomy" id="547334"/>
    <lineage>
        <taxon>Bacteria</taxon>
        <taxon>Bacillati</taxon>
        <taxon>Actinomycetota</taxon>
        <taxon>Actinomycetes</taxon>
        <taxon>Micrococcales</taxon>
        <taxon>Micrococcaceae</taxon>
        <taxon>Arthrobacter</taxon>
    </lineage>
</organism>
<dbReference type="EMBL" id="PRKW01000005">
    <property type="protein sequence ID" value="PPB48489.1"/>
    <property type="molecule type" value="Genomic_DNA"/>
</dbReference>
<feature type="compositionally biased region" description="Basic and acidic residues" evidence="1">
    <location>
        <begin position="100"/>
        <end position="122"/>
    </location>
</feature>